<evidence type="ECO:0000259" key="8">
    <source>
        <dbReference type="PROSITE" id="PS51192"/>
    </source>
</evidence>
<dbReference type="InterPro" id="IPR014014">
    <property type="entry name" value="RNA_helicase_DEAD_Q_motif"/>
</dbReference>
<dbReference type="InParanoid" id="F2TVA9"/>
<dbReference type="AlphaFoldDB" id="F2TVA9"/>
<keyword evidence="4" id="KW-0347">Helicase</keyword>
<evidence type="ECO:0000256" key="2">
    <source>
        <dbReference type="ARBA" id="ARBA00022741"/>
    </source>
</evidence>
<sequence>MMMGRLIQRGAAATAVAITTTRAAHSAASFAVRPALLDAVKQLGFTKPTPIQSTVADALSSNTMRKPLIVGAQTGSGKTLAYVLPMLDELLQAPGRGCGLVVTPGKELCMQVTQVCYAVASKVGMKTVQMYSYDTLDQLNNPDVIVTTDTVLKTVDLSTLADRLCYLVIDEFDAAFTGTETTHLWSLIRQVAPGALKLSYLKRQRAIKLGLDPSEEEEHAVRPQVIFTGATLPDRGTKSTMAEVCSRLAPHIIVSTPKLHTPVDRLVQLFDFTCVTQEPSPAPRPIVNTTPLVTAVSRALDEGWKERQQHQHQQEAECSVDDGTSCKHARVCEYVSAALQQDASVLVFNNTVNSAIALSETLNARFGDAVRPLHKKIPPRQRSATLEAFKQGDVKVLCCTDLLARGIDLNVDLILQADFAQDVVSYLHRIGRTARNGKHGCAVSVVCDERLPLAKEIAAQLDSRRAQQWHSWRVAEAGTATEHDTSPEQDGADAGTAQRTTESSDVGISGVSGVGAATLSSLFSRNRSGRKRRQREQRSGGGVTKKGNKQRRRG</sequence>
<dbReference type="Pfam" id="PF00270">
    <property type="entry name" value="DEAD"/>
    <property type="match status" value="1"/>
</dbReference>
<evidence type="ECO:0000313" key="11">
    <source>
        <dbReference type="EMBL" id="EGD72005.1"/>
    </source>
</evidence>
<dbReference type="PANTHER" id="PTHR47963">
    <property type="entry name" value="DEAD-BOX ATP-DEPENDENT RNA HELICASE 47, MITOCHONDRIAL"/>
    <property type="match status" value="1"/>
</dbReference>
<dbReference type="Gene3D" id="3.40.50.300">
    <property type="entry name" value="P-loop containing nucleotide triphosphate hydrolases"/>
    <property type="match status" value="2"/>
</dbReference>
<feature type="domain" description="Helicase C-terminal" evidence="9">
    <location>
        <begin position="330"/>
        <end position="477"/>
    </location>
</feature>
<dbReference type="eggNOG" id="KOG0327">
    <property type="taxonomic scope" value="Eukaryota"/>
</dbReference>
<evidence type="ECO:0000256" key="1">
    <source>
        <dbReference type="ARBA" id="ARBA00012552"/>
    </source>
</evidence>
<dbReference type="SMART" id="SM00487">
    <property type="entry name" value="DEXDc"/>
    <property type="match status" value="1"/>
</dbReference>
<dbReference type="InterPro" id="IPR011545">
    <property type="entry name" value="DEAD/DEAH_box_helicase_dom"/>
</dbReference>
<dbReference type="CDD" id="cd18787">
    <property type="entry name" value="SF2_C_DEAD"/>
    <property type="match status" value="1"/>
</dbReference>
<dbReference type="SUPFAM" id="SSF52540">
    <property type="entry name" value="P-loop containing nucleoside triphosphate hydrolases"/>
    <property type="match status" value="1"/>
</dbReference>
<keyword evidence="2" id="KW-0547">Nucleotide-binding</keyword>
<dbReference type="PROSITE" id="PS51195">
    <property type="entry name" value="Q_MOTIF"/>
    <property type="match status" value="1"/>
</dbReference>
<accession>F2TVA9</accession>
<feature type="region of interest" description="Disordered" evidence="7">
    <location>
        <begin position="478"/>
        <end position="554"/>
    </location>
</feature>
<keyword evidence="12" id="KW-1185">Reference proteome</keyword>
<dbReference type="PROSITE" id="PS51192">
    <property type="entry name" value="HELICASE_ATP_BIND_1"/>
    <property type="match status" value="1"/>
</dbReference>
<feature type="domain" description="Helicase ATP-binding" evidence="8">
    <location>
        <begin position="59"/>
        <end position="235"/>
    </location>
</feature>
<dbReference type="Proteomes" id="UP000007799">
    <property type="component" value="Unassembled WGS sequence"/>
</dbReference>
<dbReference type="EC" id="3.6.4.13" evidence="1"/>
<evidence type="ECO:0000259" key="10">
    <source>
        <dbReference type="PROSITE" id="PS51195"/>
    </source>
</evidence>
<dbReference type="InterPro" id="IPR050547">
    <property type="entry name" value="DEAD_box_RNA_helicases"/>
</dbReference>
<dbReference type="GO" id="GO:0003724">
    <property type="term" value="F:RNA helicase activity"/>
    <property type="evidence" value="ECO:0007669"/>
    <property type="project" value="UniProtKB-EC"/>
</dbReference>
<evidence type="ECO:0000259" key="9">
    <source>
        <dbReference type="PROSITE" id="PS51194"/>
    </source>
</evidence>
<gene>
    <name evidence="11" type="ORF">PTSG_00021</name>
</gene>
<feature type="domain" description="DEAD-box RNA helicase Q" evidence="10">
    <location>
        <begin position="25"/>
        <end position="53"/>
    </location>
</feature>
<dbReference type="OrthoDB" id="10256233at2759"/>
<dbReference type="Pfam" id="PF00271">
    <property type="entry name" value="Helicase_C"/>
    <property type="match status" value="1"/>
</dbReference>
<dbReference type="PROSITE" id="PS51194">
    <property type="entry name" value="HELICASE_CTER"/>
    <property type="match status" value="1"/>
</dbReference>
<dbReference type="PANTHER" id="PTHR47963:SF8">
    <property type="entry name" value="ATP-DEPENDENT RNA HELICASE DEAD"/>
    <property type="match status" value="1"/>
</dbReference>
<dbReference type="GO" id="GO:0005524">
    <property type="term" value="F:ATP binding"/>
    <property type="evidence" value="ECO:0007669"/>
    <property type="project" value="UniProtKB-KW"/>
</dbReference>
<dbReference type="GeneID" id="16067882"/>
<dbReference type="InterPro" id="IPR027417">
    <property type="entry name" value="P-loop_NTPase"/>
</dbReference>
<evidence type="ECO:0000256" key="4">
    <source>
        <dbReference type="ARBA" id="ARBA00022806"/>
    </source>
</evidence>
<evidence type="ECO:0000256" key="5">
    <source>
        <dbReference type="ARBA" id="ARBA00022840"/>
    </source>
</evidence>
<keyword evidence="5" id="KW-0067">ATP-binding</keyword>
<reference evidence="11" key="1">
    <citation type="submission" date="2009-08" db="EMBL/GenBank/DDBJ databases">
        <title>Annotation of Salpingoeca rosetta.</title>
        <authorList>
            <consortium name="The Broad Institute Genome Sequencing Platform"/>
            <person name="Russ C."/>
            <person name="Cuomo C."/>
            <person name="Burger G."/>
            <person name="Gray M.W."/>
            <person name="Holland P.W.H."/>
            <person name="King N."/>
            <person name="Lang F.B.F."/>
            <person name="Roger A.J."/>
            <person name="Ruiz-Trillo I."/>
            <person name="Young S.K."/>
            <person name="Zeng Q."/>
            <person name="Gargeya S."/>
            <person name="Alvarado L."/>
            <person name="Berlin A."/>
            <person name="Chapman S.B."/>
            <person name="Chen Z."/>
            <person name="Freedman E."/>
            <person name="Gellesch M."/>
            <person name="Goldberg J."/>
            <person name="Griggs A."/>
            <person name="Gujja S."/>
            <person name="Heilman E."/>
            <person name="Heiman D."/>
            <person name="Howarth C."/>
            <person name="Mehta T."/>
            <person name="Neiman D."/>
            <person name="Pearson M."/>
            <person name="Roberts A."/>
            <person name="Saif S."/>
            <person name="Shea T."/>
            <person name="Shenoy N."/>
            <person name="Sisk P."/>
            <person name="Stolte C."/>
            <person name="Sykes S."/>
            <person name="White J."/>
            <person name="Yandava C."/>
            <person name="Haas B."/>
            <person name="Nusbaum C."/>
            <person name="Birren B."/>
        </authorList>
    </citation>
    <scope>NUCLEOTIDE SEQUENCE [LARGE SCALE GENOMIC DNA]</scope>
    <source>
        <strain evidence="11">ATCC 50818</strain>
    </source>
</reference>
<dbReference type="InterPro" id="IPR001650">
    <property type="entry name" value="Helicase_C-like"/>
</dbReference>
<feature type="compositionally biased region" description="Low complexity" evidence="7">
    <location>
        <begin position="503"/>
        <end position="515"/>
    </location>
</feature>
<dbReference type="GO" id="GO:0003723">
    <property type="term" value="F:RNA binding"/>
    <property type="evidence" value="ECO:0007669"/>
    <property type="project" value="TreeGrafter"/>
</dbReference>
<evidence type="ECO:0000256" key="3">
    <source>
        <dbReference type="ARBA" id="ARBA00022801"/>
    </source>
</evidence>
<organism evidence="12">
    <name type="scientific">Salpingoeca rosetta (strain ATCC 50818 / BSB-021)</name>
    <dbReference type="NCBI Taxonomy" id="946362"/>
    <lineage>
        <taxon>Eukaryota</taxon>
        <taxon>Choanoflagellata</taxon>
        <taxon>Craspedida</taxon>
        <taxon>Salpingoecidae</taxon>
        <taxon>Salpingoeca</taxon>
    </lineage>
</organism>
<dbReference type="EMBL" id="GL832955">
    <property type="protein sequence ID" value="EGD72005.1"/>
    <property type="molecule type" value="Genomic_DNA"/>
</dbReference>
<keyword evidence="3" id="KW-0378">Hydrolase</keyword>
<dbReference type="GO" id="GO:0016787">
    <property type="term" value="F:hydrolase activity"/>
    <property type="evidence" value="ECO:0007669"/>
    <property type="project" value="UniProtKB-KW"/>
</dbReference>
<protein>
    <recommendedName>
        <fullName evidence="1">RNA helicase</fullName>
        <ecNumber evidence="1">3.6.4.13</ecNumber>
    </recommendedName>
</protein>
<dbReference type="KEGG" id="sre:PTSG_00021"/>
<evidence type="ECO:0000313" key="12">
    <source>
        <dbReference type="Proteomes" id="UP000007799"/>
    </source>
</evidence>
<dbReference type="InterPro" id="IPR014001">
    <property type="entry name" value="Helicase_ATP-bd"/>
</dbReference>
<proteinExistence type="predicted"/>
<evidence type="ECO:0000256" key="7">
    <source>
        <dbReference type="SAM" id="MobiDB-lite"/>
    </source>
</evidence>
<dbReference type="RefSeq" id="XP_004998577.1">
    <property type="nucleotide sequence ID" value="XM_004998520.1"/>
</dbReference>
<dbReference type="SMART" id="SM00490">
    <property type="entry name" value="HELICc"/>
    <property type="match status" value="1"/>
</dbReference>
<feature type="short sequence motif" description="Q motif" evidence="6">
    <location>
        <begin position="25"/>
        <end position="53"/>
    </location>
</feature>
<evidence type="ECO:0000256" key="6">
    <source>
        <dbReference type="PROSITE-ProRule" id="PRU00552"/>
    </source>
</evidence>
<dbReference type="OMA" id="CYAVASK"/>
<dbReference type="STRING" id="946362.F2TVA9"/>
<name>F2TVA9_SALR5</name>